<gene>
    <name evidence="6" type="ORF">GDR74_09865</name>
</gene>
<dbReference type="Gene3D" id="3.30.450.20">
    <property type="entry name" value="PAS domain"/>
    <property type="match status" value="2"/>
</dbReference>
<evidence type="ECO:0000313" key="6">
    <source>
        <dbReference type="EMBL" id="QFU16510.1"/>
    </source>
</evidence>
<reference evidence="6 7" key="1">
    <citation type="submission" date="2019-10" db="EMBL/GenBank/DDBJ databases">
        <title>Isolation, Identification of Microvirga thermotolerans HR1, a novel thermophilic bacterium and Comparative Genomics of the genus Microvirga.</title>
        <authorList>
            <person name="Li J."/>
            <person name="Zhang W."/>
            <person name="Lin M."/>
            <person name="Wang J."/>
        </authorList>
    </citation>
    <scope>NUCLEOTIDE SEQUENCE [LARGE SCALE GENOMIC DNA]</scope>
    <source>
        <strain evidence="6 7">HR1</strain>
    </source>
</reference>
<evidence type="ECO:0000313" key="7">
    <source>
        <dbReference type="Proteomes" id="UP000325614"/>
    </source>
</evidence>
<dbReference type="CDD" id="cd01949">
    <property type="entry name" value="GGDEF"/>
    <property type="match status" value="1"/>
</dbReference>
<keyword evidence="4" id="KW-1133">Transmembrane helix</keyword>
<dbReference type="GO" id="GO:0043709">
    <property type="term" value="P:cell adhesion involved in single-species biofilm formation"/>
    <property type="evidence" value="ECO:0007669"/>
    <property type="project" value="TreeGrafter"/>
</dbReference>
<organism evidence="6 7">
    <name type="scientific">Microvirga thermotolerans</name>
    <dbReference type="NCBI Taxonomy" id="2651334"/>
    <lineage>
        <taxon>Bacteria</taxon>
        <taxon>Pseudomonadati</taxon>
        <taxon>Pseudomonadota</taxon>
        <taxon>Alphaproteobacteria</taxon>
        <taxon>Hyphomicrobiales</taxon>
        <taxon>Methylobacteriaceae</taxon>
        <taxon>Microvirga</taxon>
    </lineage>
</organism>
<dbReference type="CDD" id="cd12915">
    <property type="entry name" value="PDC2_DGC_like"/>
    <property type="match status" value="1"/>
</dbReference>
<dbReference type="Gene3D" id="3.30.70.270">
    <property type="match status" value="1"/>
</dbReference>
<dbReference type="EMBL" id="CP045423">
    <property type="protein sequence ID" value="QFU16510.1"/>
    <property type="molecule type" value="Genomic_DNA"/>
</dbReference>
<accession>A0A5P9JYM5</accession>
<dbReference type="InterPro" id="IPR054327">
    <property type="entry name" value="His-kinase-like_sensor"/>
</dbReference>
<dbReference type="PANTHER" id="PTHR45138">
    <property type="entry name" value="REGULATORY COMPONENTS OF SENSORY TRANSDUCTION SYSTEM"/>
    <property type="match status" value="1"/>
</dbReference>
<feature type="transmembrane region" description="Helical" evidence="4">
    <location>
        <begin position="304"/>
        <end position="326"/>
    </location>
</feature>
<dbReference type="GO" id="GO:1902201">
    <property type="term" value="P:negative regulation of bacterial-type flagellum-dependent cell motility"/>
    <property type="evidence" value="ECO:0007669"/>
    <property type="project" value="TreeGrafter"/>
</dbReference>
<keyword evidence="3" id="KW-0175">Coiled coil</keyword>
<dbReference type="CDD" id="cd12914">
    <property type="entry name" value="PDC1_DGC_like"/>
    <property type="match status" value="1"/>
</dbReference>
<dbReference type="Pfam" id="PF00990">
    <property type="entry name" value="GGDEF"/>
    <property type="match status" value="1"/>
</dbReference>
<dbReference type="GO" id="GO:0005886">
    <property type="term" value="C:plasma membrane"/>
    <property type="evidence" value="ECO:0007669"/>
    <property type="project" value="TreeGrafter"/>
</dbReference>
<dbReference type="RefSeq" id="WP_152586153.1">
    <property type="nucleotide sequence ID" value="NZ_CP045423.1"/>
</dbReference>
<proteinExistence type="predicted"/>
<evidence type="ECO:0000256" key="1">
    <source>
        <dbReference type="ARBA" id="ARBA00012528"/>
    </source>
</evidence>
<protein>
    <recommendedName>
        <fullName evidence="1">diguanylate cyclase</fullName>
        <ecNumber evidence="1">2.7.7.65</ecNumber>
    </recommendedName>
</protein>
<dbReference type="KEGG" id="mico:GDR74_09865"/>
<feature type="domain" description="GGDEF" evidence="5">
    <location>
        <begin position="373"/>
        <end position="513"/>
    </location>
</feature>
<dbReference type="SMART" id="SM00267">
    <property type="entry name" value="GGDEF"/>
    <property type="match status" value="1"/>
</dbReference>
<dbReference type="AlphaFoldDB" id="A0A5P9JYM5"/>
<dbReference type="PROSITE" id="PS50887">
    <property type="entry name" value="GGDEF"/>
    <property type="match status" value="1"/>
</dbReference>
<dbReference type="InterPro" id="IPR043128">
    <property type="entry name" value="Rev_trsase/Diguanyl_cyclase"/>
</dbReference>
<name>A0A5P9JYM5_9HYPH</name>
<keyword evidence="7" id="KW-1185">Reference proteome</keyword>
<evidence type="ECO:0000256" key="2">
    <source>
        <dbReference type="ARBA" id="ARBA00034247"/>
    </source>
</evidence>
<dbReference type="PANTHER" id="PTHR45138:SF9">
    <property type="entry name" value="DIGUANYLATE CYCLASE DGCM-RELATED"/>
    <property type="match status" value="1"/>
</dbReference>
<dbReference type="EC" id="2.7.7.65" evidence="1"/>
<feature type="coiled-coil region" evidence="3">
    <location>
        <begin position="49"/>
        <end position="76"/>
    </location>
</feature>
<sequence length="518" mass="56912">MPIDHSQEAGPARRFRPSQLPRPASIRLLQTFIILVCAAILGLEGWRDLTEHEKALEDAEVQMANLARSLRQHAEDTFEMTDYALAAVIDLLQANGTSREAMENLHSVLVNRVSLLPRIREIAVYGPDGSWLASSSQEILPDKSNQGDKGFFVHHRNSLSRRPYFAPPDRSRPLGERITTISRRFSKPDGSFGGVVVAVLDPSYFVRFYSQFDIGKHGSITLLSKDGTLLARVPYLETYPGVEPSRASPIVERLSRSPSGSFRLHSPIDGVSRVLGYDSGSYFPFFVVAGVSRSEALADWRREILVRGTGIGILVGAIGILGWRLVVQSRRRERAEAKLAILARTDGLTGLANRRSFDEQLAKEWYRSVRDRAPLSLVLVDIDRFKQFNDTYGHQAGDDCLRAVARAVRQVARRPADLPARYGGEEIVLLLPATGPEGAAKIAERLRSSVEAMAIPHAGNQPKGVVTVSVGTATLHLKPETAGERCDTLISLADSALYDAKRQGRNRVVMAAPGAIPA</sequence>
<dbReference type="FunFam" id="3.30.70.270:FF:000001">
    <property type="entry name" value="Diguanylate cyclase domain protein"/>
    <property type="match status" value="1"/>
</dbReference>
<dbReference type="NCBIfam" id="TIGR00254">
    <property type="entry name" value="GGDEF"/>
    <property type="match status" value="1"/>
</dbReference>
<evidence type="ECO:0000256" key="3">
    <source>
        <dbReference type="SAM" id="Coils"/>
    </source>
</evidence>
<evidence type="ECO:0000259" key="5">
    <source>
        <dbReference type="PROSITE" id="PS50887"/>
    </source>
</evidence>
<keyword evidence="4" id="KW-0472">Membrane</keyword>
<comment type="catalytic activity">
    <reaction evidence="2">
        <text>2 GTP = 3',3'-c-di-GMP + 2 diphosphate</text>
        <dbReference type="Rhea" id="RHEA:24898"/>
        <dbReference type="ChEBI" id="CHEBI:33019"/>
        <dbReference type="ChEBI" id="CHEBI:37565"/>
        <dbReference type="ChEBI" id="CHEBI:58805"/>
        <dbReference type="EC" id="2.7.7.65"/>
    </reaction>
</comment>
<keyword evidence="4" id="KW-0812">Transmembrane</keyword>
<dbReference type="InterPro" id="IPR050469">
    <property type="entry name" value="Diguanylate_Cyclase"/>
</dbReference>
<dbReference type="Proteomes" id="UP000325614">
    <property type="component" value="Chromosome"/>
</dbReference>
<dbReference type="InterPro" id="IPR000160">
    <property type="entry name" value="GGDEF_dom"/>
</dbReference>
<evidence type="ECO:0000256" key="4">
    <source>
        <dbReference type="SAM" id="Phobius"/>
    </source>
</evidence>
<dbReference type="SUPFAM" id="SSF55073">
    <property type="entry name" value="Nucleotide cyclase"/>
    <property type="match status" value="1"/>
</dbReference>
<dbReference type="InterPro" id="IPR029787">
    <property type="entry name" value="Nucleotide_cyclase"/>
</dbReference>
<dbReference type="GO" id="GO:0052621">
    <property type="term" value="F:diguanylate cyclase activity"/>
    <property type="evidence" value="ECO:0007669"/>
    <property type="project" value="UniProtKB-EC"/>
</dbReference>
<dbReference type="Pfam" id="PF22588">
    <property type="entry name" value="dCache_1_like"/>
    <property type="match status" value="1"/>
</dbReference>